<keyword evidence="5 8" id="KW-0812">Transmembrane</keyword>
<evidence type="ECO:0000256" key="5">
    <source>
        <dbReference type="ARBA" id="ARBA00022692"/>
    </source>
</evidence>
<accession>A0A4Q7MTS4</accession>
<sequence>MKKKWVTIGLIVLLLVIVILAAGIGAMKISPQQVVAILMNKAGFHLPVAYEDGMASVLLHIRLPRVAMAVLIGAGLAVAGVAMQGLFRNPMADPGLIGISFGASLFAVLVIVVISTLPFLAIDNLMPRYYLLSLFTFVGACITSFLVFRISRSGGKTMLVTLLLAGLAINALCRALIDLITYTANDQQLRNATIWTMGSLGGANWQIVLMLLPFIMIPILLLPRLAKSLNAFALGENEAAYLGINVKRLKTLIIVLATLAVGASVAVAGIIGFVGLIVPHMMRAISGNDHRSLLLNSALAGASLLTLADVCSRTIIAPAELPIGIVTAVLGTPVFVMLLIKQKKQLRTVPS</sequence>
<evidence type="ECO:0000256" key="7">
    <source>
        <dbReference type="ARBA" id="ARBA00023136"/>
    </source>
</evidence>
<evidence type="ECO:0000256" key="3">
    <source>
        <dbReference type="ARBA" id="ARBA00022448"/>
    </source>
</evidence>
<comment type="similarity">
    <text evidence="2">Belongs to the binding-protein-dependent transport system permease family. FecCD subfamily.</text>
</comment>
<dbReference type="SUPFAM" id="SSF81345">
    <property type="entry name" value="ABC transporter involved in vitamin B12 uptake, BtuC"/>
    <property type="match status" value="1"/>
</dbReference>
<feature type="transmembrane region" description="Helical" evidence="8">
    <location>
        <begin position="160"/>
        <end position="183"/>
    </location>
</feature>
<gene>
    <name evidence="9" type="ORF">EV199_3232</name>
</gene>
<feature type="transmembrane region" description="Helical" evidence="8">
    <location>
        <begin position="321"/>
        <end position="340"/>
    </location>
</feature>
<keyword evidence="7 8" id="KW-0472">Membrane</keyword>
<organism evidence="9 10">
    <name type="scientific">Pseudobacter ginsenosidimutans</name>
    <dbReference type="NCBI Taxonomy" id="661488"/>
    <lineage>
        <taxon>Bacteria</taxon>
        <taxon>Pseudomonadati</taxon>
        <taxon>Bacteroidota</taxon>
        <taxon>Chitinophagia</taxon>
        <taxon>Chitinophagales</taxon>
        <taxon>Chitinophagaceae</taxon>
        <taxon>Pseudobacter</taxon>
    </lineage>
</organism>
<dbReference type="FunFam" id="1.10.3470.10:FF:000001">
    <property type="entry name" value="Vitamin B12 ABC transporter permease BtuC"/>
    <property type="match status" value="1"/>
</dbReference>
<dbReference type="OrthoDB" id="9811721at2"/>
<feature type="transmembrane region" description="Helical" evidence="8">
    <location>
        <begin position="99"/>
        <end position="122"/>
    </location>
</feature>
<dbReference type="RefSeq" id="WP_130543178.1">
    <property type="nucleotide sequence ID" value="NZ_CP042431.1"/>
</dbReference>
<evidence type="ECO:0000256" key="6">
    <source>
        <dbReference type="ARBA" id="ARBA00022989"/>
    </source>
</evidence>
<protein>
    <submittedName>
        <fullName evidence="9">Iron complex transport system permease protein</fullName>
    </submittedName>
</protein>
<dbReference type="Pfam" id="PF01032">
    <property type="entry name" value="FecCD"/>
    <property type="match status" value="1"/>
</dbReference>
<evidence type="ECO:0000313" key="10">
    <source>
        <dbReference type="Proteomes" id="UP000293874"/>
    </source>
</evidence>
<keyword evidence="3" id="KW-0813">Transport</keyword>
<evidence type="ECO:0000256" key="1">
    <source>
        <dbReference type="ARBA" id="ARBA00004651"/>
    </source>
</evidence>
<feature type="transmembrane region" description="Helical" evidence="8">
    <location>
        <begin position="252"/>
        <end position="278"/>
    </location>
</feature>
<evidence type="ECO:0000256" key="8">
    <source>
        <dbReference type="SAM" id="Phobius"/>
    </source>
</evidence>
<dbReference type="InterPro" id="IPR000522">
    <property type="entry name" value="ABC_transptr_permease_BtuC"/>
</dbReference>
<reference evidence="9 10" key="1">
    <citation type="submission" date="2019-02" db="EMBL/GenBank/DDBJ databases">
        <title>Genomic Encyclopedia of Type Strains, Phase IV (KMG-IV): sequencing the most valuable type-strain genomes for metagenomic binning, comparative biology and taxonomic classification.</title>
        <authorList>
            <person name="Goeker M."/>
        </authorList>
    </citation>
    <scope>NUCLEOTIDE SEQUENCE [LARGE SCALE GENOMIC DNA]</scope>
    <source>
        <strain evidence="9 10">DSM 18116</strain>
    </source>
</reference>
<name>A0A4Q7MTS4_9BACT</name>
<dbReference type="PANTHER" id="PTHR30472">
    <property type="entry name" value="FERRIC ENTEROBACTIN TRANSPORT SYSTEM PERMEASE PROTEIN"/>
    <property type="match status" value="1"/>
</dbReference>
<proteinExistence type="inferred from homology"/>
<keyword evidence="10" id="KW-1185">Reference proteome</keyword>
<keyword evidence="6 8" id="KW-1133">Transmembrane helix</keyword>
<dbReference type="GO" id="GO:0005886">
    <property type="term" value="C:plasma membrane"/>
    <property type="evidence" value="ECO:0007669"/>
    <property type="project" value="UniProtKB-SubCell"/>
</dbReference>
<evidence type="ECO:0000256" key="2">
    <source>
        <dbReference type="ARBA" id="ARBA00007935"/>
    </source>
</evidence>
<dbReference type="Proteomes" id="UP000293874">
    <property type="component" value="Unassembled WGS sequence"/>
</dbReference>
<dbReference type="InterPro" id="IPR037294">
    <property type="entry name" value="ABC_BtuC-like"/>
</dbReference>
<dbReference type="GO" id="GO:0033214">
    <property type="term" value="P:siderophore-iron import into cell"/>
    <property type="evidence" value="ECO:0007669"/>
    <property type="project" value="TreeGrafter"/>
</dbReference>
<feature type="transmembrane region" description="Helical" evidence="8">
    <location>
        <begin position="128"/>
        <end position="148"/>
    </location>
</feature>
<feature type="transmembrane region" description="Helical" evidence="8">
    <location>
        <begin position="66"/>
        <end position="87"/>
    </location>
</feature>
<dbReference type="PANTHER" id="PTHR30472:SF25">
    <property type="entry name" value="ABC TRANSPORTER PERMEASE PROTEIN MJ0876-RELATED"/>
    <property type="match status" value="1"/>
</dbReference>
<evidence type="ECO:0000313" key="9">
    <source>
        <dbReference type="EMBL" id="RZS71329.1"/>
    </source>
</evidence>
<dbReference type="EMBL" id="SGXA01000002">
    <property type="protein sequence ID" value="RZS71329.1"/>
    <property type="molecule type" value="Genomic_DNA"/>
</dbReference>
<dbReference type="Gene3D" id="1.10.3470.10">
    <property type="entry name" value="ABC transporter involved in vitamin B12 uptake, BtuC"/>
    <property type="match status" value="1"/>
</dbReference>
<comment type="subcellular location">
    <subcellularLocation>
        <location evidence="1">Cell membrane</location>
        <topology evidence="1">Multi-pass membrane protein</topology>
    </subcellularLocation>
</comment>
<dbReference type="AlphaFoldDB" id="A0A4Q7MTS4"/>
<dbReference type="GO" id="GO:0022857">
    <property type="term" value="F:transmembrane transporter activity"/>
    <property type="evidence" value="ECO:0007669"/>
    <property type="project" value="InterPro"/>
</dbReference>
<evidence type="ECO:0000256" key="4">
    <source>
        <dbReference type="ARBA" id="ARBA00022475"/>
    </source>
</evidence>
<comment type="caution">
    <text evidence="9">The sequence shown here is derived from an EMBL/GenBank/DDBJ whole genome shotgun (WGS) entry which is preliminary data.</text>
</comment>
<feature type="transmembrane region" description="Helical" evidence="8">
    <location>
        <begin position="203"/>
        <end position="222"/>
    </location>
</feature>
<keyword evidence="4" id="KW-1003">Cell membrane</keyword>
<dbReference type="CDD" id="cd06550">
    <property type="entry name" value="TM_ABC_iron-siderophores_like"/>
    <property type="match status" value="1"/>
</dbReference>